<evidence type="ECO:0000256" key="1">
    <source>
        <dbReference type="SAM" id="Phobius"/>
    </source>
</evidence>
<keyword evidence="1" id="KW-0812">Transmembrane</keyword>
<evidence type="ECO:0008006" key="4">
    <source>
        <dbReference type="Google" id="ProtNLM"/>
    </source>
</evidence>
<gene>
    <name evidence="2" type="ORF">AB1Y20_001938</name>
</gene>
<evidence type="ECO:0000313" key="2">
    <source>
        <dbReference type="EMBL" id="KAL1515306.1"/>
    </source>
</evidence>
<name>A0AB34J7Z5_PRYPA</name>
<proteinExistence type="predicted"/>
<evidence type="ECO:0000313" key="3">
    <source>
        <dbReference type="Proteomes" id="UP001515480"/>
    </source>
</evidence>
<dbReference type="AlphaFoldDB" id="A0AB34J7Z5"/>
<feature type="transmembrane region" description="Helical" evidence="1">
    <location>
        <begin position="245"/>
        <end position="267"/>
    </location>
</feature>
<dbReference type="Proteomes" id="UP001515480">
    <property type="component" value="Unassembled WGS sequence"/>
</dbReference>
<comment type="caution">
    <text evidence="2">The sequence shown here is derived from an EMBL/GenBank/DDBJ whole genome shotgun (WGS) entry which is preliminary data.</text>
</comment>
<feature type="transmembrane region" description="Helical" evidence="1">
    <location>
        <begin position="155"/>
        <end position="177"/>
    </location>
</feature>
<dbReference type="EMBL" id="JBGBPQ010000011">
    <property type="protein sequence ID" value="KAL1515306.1"/>
    <property type="molecule type" value="Genomic_DNA"/>
</dbReference>
<organism evidence="2 3">
    <name type="scientific">Prymnesium parvum</name>
    <name type="common">Toxic golden alga</name>
    <dbReference type="NCBI Taxonomy" id="97485"/>
    <lineage>
        <taxon>Eukaryota</taxon>
        <taxon>Haptista</taxon>
        <taxon>Haptophyta</taxon>
        <taxon>Prymnesiophyceae</taxon>
        <taxon>Prymnesiales</taxon>
        <taxon>Prymnesiaceae</taxon>
        <taxon>Prymnesium</taxon>
    </lineage>
</organism>
<keyword evidence="1" id="KW-1133">Transmembrane helix</keyword>
<keyword evidence="3" id="KW-1185">Reference proteome</keyword>
<reference evidence="2 3" key="1">
    <citation type="journal article" date="2024" name="Science">
        <title>Giant polyketide synthase enzymes in the biosynthesis of giant marine polyether toxins.</title>
        <authorList>
            <person name="Fallon T.R."/>
            <person name="Shende V.V."/>
            <person name="Wierzbicki I.H."/>
            <person name="Pendleton A.L."/>
            <person name="Watervoot N.F."/>
            <person name="Auber R.P."/>
            <person name="Gonzalez D.J."/>
            <person name="Wisecaver J.H."/>
            <person name="Moore B.S."/>
        </authorList>
    </citation>
    <scope>NUCLEOTIDE SEQUENCE [LARGE SCALE GENOMIC DNA]</scope>
    <source>
        <strain evidence="2 3">12B1</strain>
    </source>
</reference>
<sequence>MAAPEPPHLLFGGSSMTLAVALSIVGSLCYILSLMSVAFPAFVVRTRRNGKEYPVGVQCCFLLLYGLGQVGSAGFSTIGSWFGPVSITLPVYMGSMMLWNVIVMSALGMQSFKKSQQVGTLVLVVATIMLIDAGPTAEGSVAKSGVELVTSIPSIVWELTFALMWGCACAGMVADLVMRKALGPSKLMLIYVTAQATATSAVTTLGKLLVMMDHLSFICVALLLAATAGTNVYSNIMAARTINQAQFIPMASCGALILNQLTGLIMWEDWRSIRSWVTYTGIHVLIVLGMYDISTADLFDHVRQTRRTSLAAIGKSLSMPTLPSIIFHSPHSSPMAVPVSKGYTQMET</sequence>
<feature type="transmembrane region" description="Helical" evidence="1">
    <location>
        <begin position="118"/>
        <end position="135"/>
    </location>
</feature>
<feature type="transmembrane region" description="Helical" evidence="1">
    <location>
        <begin position="273"/>
        <end position="293"/>
    </location>
</feature>
<feature type="transmembrane region" description="Helical" evidence="1">
    <location>
        <begin position="20"/>
        <end position="43"/>
    </location>
</feature>
<feature type="transmembrane region" description="Helical" evidence="1">
    <location>
        <begin position="55"/>
        <end position="75"/>
    </location>
</feature>
<protein>
    <recommendedName>
        <fullName evidence="4">EamA domain-containing protein</fullName>
    </recommendedName>
</protein>
<keyword evidence="1" id="KW-0472">Membrane</keyword>
<feature type="transmembrane region" description="Helical" evidence="1">
    <location>
        <begin position="81"/>
        <end position="106"/>
    </location>
</feature>
<accession>A0AB34J7Z5</accession>
<feature type="transmembrane region" description="Helical" evidence="1">
    <location>
        <begin position="215"/>
        <end position="233"/>
    </location>
</feature>
<feature type="transmembrane region" description="Helical" evidence="1">
    <location>
        <begin position="189"/>
        <end position="209"/>
    </location>
</feature>